<evidence type="ECO:0000313" key="2">
    <source>
        <dbReference type="Proteomes" id="UP000011115"/>
    </source>
</evidence>
<dbReference type="GO" id="GO:0005811">
    <property type="term" value="C:lipid droplet"/>
    <property type="evidence" value="ECO:0007669"/>
    <property type="project" value="InterPro"/>
</dbReference>
<protein>
    <submittedName>
        <fullName evidence="1">Beta-Amyrin Synthase</fullName>
    </submittedName>
</protein>
<reference evidence="1" key="2">
    <citation type="submission" date="2015-06" db="UniProtKB">
        <authorList>
            <consortium name="EnsemblPlants"/>
        </authorList>
    </citation>
    <scope>IDENTIFICATION</scope>
    <source>
        <strain evidence="1">DM1-3 516 R44</strain>
    </source>
</reference>
<dbReference type="Gene3D" id="1.50.10.20">
    <property type="match status" value="2"/>
</dbReference>
<keyword evidence="2" id="KW-1185">Reference proteome</keyword>
<dbReference type="Gramene" id="PGSC0003DMT400062376">
    <property type="protein sequence ID" value="PGSC0003DMT400062376"/>
    <property type="gene ID" value="PGSC0003DMG400024276"/>
</dbReference>
<proteinExistence type="predicted"/>
<accession>M1C901</accession>
<name>M1C901_SOLTU</name>
<dbReference type="eggNOG" id="KOG0497">
    <property type="taxonomic scope" value="Eukaryota"/>
</dbReference>
<dbReference type="EnsemblPlants" id="PGSC0003DMT400062376">
    <property type="protein sequence ID" value="PGSC0003DMT400062376"/>
    <property type="gene ID" value="PGSC0003DMG400024276"/>
</dbReference>
<dbReference type="InParanoid" id="M1C901"/>
<dbReference type="PaxDb" id="4113-PGSC0003DMT400062376"/>
<dbReference type="InterPro" id="IPR008930">
    <property type="entry name" value="Terpenoid_cyclase/PrenylTrfase"/>
</dbReference>
<dbReference type="PANTHER" id="PTHR11764">
    <property type="entry name" value="TERPENE CYCLASE/MUTASE FAMILY MEMBER"/>
    <property type="match status" value="1"/>
</dbReference>
<reference evidence="2" key="1">
    <citation type="journal article" date="2011" name="Nature">
        <title>Genome sequence and analysis of the tuber crop potato.</title>
        <authorList>
            <consortium name="The Potato Genome Sequencing Consortium"/>
        </authorList>
    </citation>
    <scope>NUCLEOTIDE SEQUENCE [LARGE SCALE GENOMIC DNA]</scope>
    <source>
        <strain evidence="2">cv. DM1-3 516 R44</strain>
    </source>
</reference>
<dbReference type="HOGENOM" id="CLU_009074_0_2_1"/>
<dbReference type="GO" id="GO:0016104">
    <property type="term" value="P:triterpenoid biosynthetic process"/>
    <property type="evidence" value="ECO:0007669"/>
    <property type="project" value="InterPro"/>
</dbReference>
<dbReference type="SUPFAM" id="SSF48239">
    <property type="entry name" value="Terpenoid cyclases/Protein prenyltransferases"/>
    <property type="match status" value="1"/>
</dbReference>
<dbReference type="PANTHER" id="PTHR11764:SF77">
    <property type="entry name" value="CYCLOARTENOL SYNTHASE"/>
    <property type="match status" value="1"/>
</dbReference>
<sequence length="193" mass="22160">MLYKLLQFMIAKAPWYVECTGASIQALVLFKKLYPGHRTTEIDNFIDNAVKYLDDVQKPDGSWFMIFFLRVLELSALPIHMTRLIMSTGMVPRVCALHMFPGLLLEGLLQQARVTSTLQLFVKALNFCYEDKGLMVVDRDPRPLHRAARLLINSQMEDGDFPQQEITGVVMKNCMLHYAAYRNIFPLWPVGFG</sequence>
<evidence type="ECO:0000313" key="1">
    <source>
        <dbReference type="EnsemblPlants" id="PGSC0003DMT400062376"/>
    </source>
</evidence>
<dbReference type="AlphaFoldDB" id="M1C901"/>
<dbReference type="OMA" id="EACISHA"/>
<dbReference type="InterPro" id="IPR018333">
    <property type="entry name" value="Squalene_cyclase"/>
</dbReference>
<dbReference type="STRING" id="4113.M1C901"/>
<dbReference type="GO" id="GO:0016866">
    <property type="term" value="F:intramolecular transferase activity"/>
    <property type="evidence" value="ECO:0007669"/>
    <property type="project" value="InterPro"/>
</dbReference>
<dbReference type="Proteomes" id="UP000011115">
    <property type="component" value="Unassembled WGS sequence"/>
</dbReference>
<organism evidence="1 2">
    <name type="scientific">Solanum tuberosum</name>
    <name type="common">Potato</name>
    <dbReference type="NCBI Taxonomy" id="4113"/>
    <lineage>
        <taxon>Eukaryota</taxon>
        <taxon>Viridiplantae</taxon>
        <taxon>Streptophyta</taxon>
        <taxon>Embryophyta</taxon>
        <taxon>Tracheophyta</taxon>
        <taxon>Spermatophyta</taxon>
        <taxon>Magnoliopsida</taxon>
        <taxon>eudicotyledons</taxon>
        <taxon>Gunneridae</taxon>
        <taxon>Pentapetalae</taxon>
        <taxon>asterids</taxon>
        <taxon>lamiids</taxon>
        <taxon>Solanales</taxon>
        <taxon>Solanaceae</taxon>
        <taxon>Solanoideae</taxon>
        <taxon>Solaneae</taxon>
        <taxon>Solanum</taxon>
    </lineage>
</organism>